<evidence type="ECO:0000313" key="3">
    <source>
        <dbReference type="Proteomes" id="UP001642720"/>
    </source>
</evidence>
<feature type="region of interest" description="Disordered" evidence="1">
    <location>
        <begin position="1"/>
        <end position="79"/>
    </location>
</feature>
<keyword evidence="3" id="KW-1185">Reference proteome</keyword>
<protein>
    <submittedName>
        <fullName evidence="2">Uncharacterized protein</fullName>
    </submittedName>
</protein>
<evidence type="ECO:0000313" key="2">
    <source>
        <dbReference type="EMBL" id="TFB01544.1"/>
    </source>
</evidence>
<dbReference type="Proteomes" id="UP001642720">
    <property type="component" value="Unassembled WGS sequence"/>
</dbReference>
<evidence type="ECO:0000256" key="1">
    <source>
        <dbReference type="SAM" id="MobiDB-lite"/>
    </source>
</evidence>
<proteinExistence type="predicted"/>
<name>A0ABY2H1K7_9HYPO</name>
<gene>
    <name evidence="2" type="ORF">CCMA1212_006540</name>
</gene>
<dbReference type="RefSeq" id="XP_073557745.1">
    <property type="nucleotide sequence ID" value="XM_073703755.1"/>
</dbReference>
<organism evidence="2 3">
    <name type="scientific">Trichoderma ghanense</name>
    <dbReference type="NCBI Taxonomy" id="65468"/>
    <lineage>
        <taxon>Eukaryota</taxon>
        <taxon>Fungi</taxon>
        <taxon>Dikarya</taxon>
        <taxon>Ascomycota</taxon>
        <taxon>Pezizomycotina</taxon>
        <taxon>Sordariomycetes</taxon>
        <taxon>Hypocreomycetidae</taxon>
        <taxon>Hypocreales</taxon>
        <taxon>Hypocreaceae</taxon>
        <taxon>Trichoderma</taxon>
    </lineage>
</organism>
<feature type="compositionally biased region" description="Polar residues" evidence="1">
    <location>
        <begin position="1"/>
        <end position="15"/>
    </location>
</feature>
<feature type="compositionally biased region" description="Basic residues" evidence="1">
    <location>
        <begin position="39"/>
        <end position="48"/>
    </location>
</feature>
<reference evidence="2 3" key="1">
    <citation type="submission" date="2018-01" db="EMBL/GenBank/DDBJ databases">
        <title>Genome characterization of the sugarcane-associated fungus Trichoderma ghanense CCMA-1212 and their application in lignocelulose bioconversion.</title>
        <authorList>
            <person name="Steindorff A.S."/>
            <person name="Mendes T.D."/>
            <person name="Vilela E.S.D."/>
            <person name="Rodrigues D.S."/>
            <person name="Formighieri E.F."/>
            <person name="Melo I.S."/>
            <person name="Favaro L.C.L."/>
        </authorList>
    </citation>
    <scope>NUCLEOTIDE SEQUENCE [LARGE SCALE GENOMIC DNA]</scope>
    <source>
        <strain evidence="2 3">CCMA-1212</strain>
    </source>
</reference>
<comment type="caution">
    <text evidence="2">The sequence shown here is derived from an EMBL/GenBank/DDBJ whole genome shotgun (WGS) entry which is preliminary data.</text>
</comment>
<feature type="region of interest" description="Disordered" evidence="1">
    <location>
        <begin position="119"/>
        <end position="141"/>
    </location>
</feature>
<dbReference type="EMBL" id="PPTA01000008">
    <property type="protein sequence ID" value="TFB01544.1"/>
    <property type="molecule type" value="Genomic_DNA"/>
</dbReference>
<dbReference type="GeneID" id="300578205"/>
<accession>A0ABY2H1K7</accession>
<sequence>MASSISSRFANTVTHFSPDGARRSAHKRIKDKRTNSNKTNKKNNKKRLVPGAATRPIDLEQWHLPESTRQTPPPSTTIQSLPTSAQLLHVAQCFFFLGKNKEGKMETVVRIRQSVLKGFSSPSSANARPATKNLGKSVSGC</sequence>